<name>A0ABU0FFB9_9HYPH</name>
<organism evidence="2 3">
    <name type="scientific">Labrys monachus</name>
    <dbReference type="NCBI Taxonomy" id="217067"/>
    <lineage>
        <taxon>Bacteria</taxon>
        <taxon>Pseudomonadati</taxon>
        <taxon>Pseudomonadota</taxon>
        <taxon>Alphaproteobacteria</taxon>
        <taxon>Hyphomicrobiales</taxon>
        <taxon>Xanthobacteraceae</taxon>
        <taxon>Labrys</taxon>
    </lineage>
</organism>
<dbReference type="EMBL" id="JAUSVK010000001">
    <property type="protein sequence ID" value="MDQ0393309.1"/>
    <property type="molecule type" value="Genomic_DNA"/>
</dbReference>
<reference evidence="2 3" key="1">
    <citation type="submission" date="2023-07" db="EMBL/GenBank/DDBJ databases">
        <title>Genomic Encyclopedia of Type Strains, Phase IV (KMG-IV): sequencing the most valuable type-strain genomes for metagenomic binning, comparative biology and taxonomic classification.</title>
        <authorList>
            <person name="Goeker M."/>
        </authorList>
    </citation>
    <scope>NUCLEOTIDE SEQUENCE [LARGE SCALE GENOMIC DNA]</scope>
    <source>
        <strain evidence="2 3">DSM 5896</strain>
    </source>
</reference>
<keyword evidence="1" id="KW-1133">Transmembrane helix</keyword>
<comment type="caution">
    <text evidence="2">The sequence shown here is derived from an EMBL/GenBank/DDBJ whole genome shotgun (WGS) entry which is preliminary data.</text>
</comment>
<keyword evidence="3" id="KW-1185">Reference proteome</keyword>
<dbReference type="RefSeq" id="WP_307428459.1">
    <property type="nucleotide sequence ID" value="NZ_JAUSVK010000001.1"/>
</dbReference>
<proteinExistence type="predicted"/>
<keyword evidence="1" id="KW-0472">Membrane</keyword>
<sequence>MPKHSLTRDVFIVITIKLMVVIGAAIFIFGPGQRPKLDAGSIETRLIGTPDHGPQSRNMTP</sequence>
<dbReference type="Proteomes" id="UP001237448">
    <property type="component" value="Unassembled WGS sequence"/>
</dbReference>
<protein>
    <submittedName>
        <fullName evidence="2">Uncharacterized protein</fullName>
    </submittedName>
</protein>
<evidence type="ECO:0000256" key="1">
    <source>
        <dbReference type="SAM" id="Phobius"/>
    </source>
</evidence>
<feature type="transmembrane region" description="Helical" evidence="1">
    <location>
        <begin position="12"/>
        <end position="30"/>
    </location>
</feature>
<accession>A0ABU0FFB9</accession>
<evidence type="ECO:0000313" key="2">
    <source>
        <dbReference type="EMBL" id="MDQ0393309.1"/>
    </source>
</evidence>
<evidence type="ECO:0000313" key="3">
    <source>
        <dbReference type="Proteomes" id="UP001237448"/>
    </source>
</evidence>
<keyword evidence="1" id="KW-0812">Transmembrane</keyword>
<gene>
    <name evidence="2" type="ORF">J3R73_003101</name>
</gene>